<feature type="domain" description="Peptidase S8/S53" evidence="14">
    <location>
        <begin position="146"/>
        <end position="433"/>
    </location>
</feature>
<evidence type="ECO:0000256" key="1">
    <source>
        <dbReference type="ARBA" id="ARBA00001913"/>
    </source>
</evidence>
<comment type="subcellular location">
    <subcellularLocation>
        <location evidence="2">Secreted</location>
    </subcellularLocation>
</comment>
<dbReference type="PRINTS" id="PR01779">
    <property type="entry name" value="LANTIPROCESS"/>
</dbReference>
<feature type="active site" description="Charge relay system" evidence="10 11">
    <location>
        <position position="415"/>
    </location>
</feature>
<keyword evidence="9 13" id="KW-0732">Signal</keyword>
<evidence type="ECO:0000313" key="16">
    <source>
        <dbReference type="Proteomes" id="UP000543174"/>
    </source>
</evidence>
<dbReference type="AlphaFoldDB" id="A0A7W3NFN3"/>
<dbReference type="GO" id="GO:0004252">
    <property type="term" value="F:serine-type endopeptidase activity"/>
    <property type="evidence" value="ECO:0007669"/>
    <property type="project" value="UniProtKB-UniRule"/>
</dbReference>
<evidence type="ECO:0000256" key="6">
    <source>
        <dbReference type="ARBA" id="ARBA00022801"/>
    </source>
</evidence>
<dbReference type="PRINTS" id="PR00723">
    <property type="entry name" value="SUBTILISIN"/>
</dbReference>
<dbReference type="InterPro" id="IPR000209">
    <property type="entry name" value="Peptidase_S8/S53_dom"/>
</dbReference>
<name>A0A7W3NFN3_PRIAR</name>
<dbReference type="EC" id="3.4.21.-" evidence="9"/>
<sequence>MKKTSMTIITTLLICFCFTNYGHAKTETNQYYTVILKDRSKWTQSIKKIKKSQGEITYTVPEIGLIQFKGNQKVAKTNASLFKSLSPSLKLEKPSTSTSKSFKKPNSSVNSIKGLDSTLPALWDMQWDMKEITHNGESYNIESGSSNVTVGIVDSGIDIDHPDLVDNLKSGSKNLVPKGGLRGTEPEETGDINSINDINGHGTMVAGSIAANGEIKGVAPNTGIKVYRVFGNKSADAVWIIKAIIQAAKDDVDVINLSLGSYYIDGNIYKDDELLDNKWADVEGYKLAIEYANKLGSVVVASAGNDSIDVSNKSELNDFLKKKYAEEGKTFNGVGIEAPGELPGVVTVSSTGPTQQLSLFSNFGKNYIDIAAPGGDSRLLEKYGQEAWWDGGLFRQEQVLTTFNTGRYLFASGTSMAAPKVSATLALIIDQRHYKNRPSNSIDYLYKNGVKKDIEPNLAYWGNGQLDVYNAVK</sequence>
<keyword evidence="4" id="KW-0964">Secreted</keyword>
<evidence type="ECO:0000256" key="4">
    <source>
        <dbReference type="ARBA" id="ARBA00022525"/>
    </source>
</evidence>
<dbReference type="EMBL" id="JACJHT010000009">
    <property type="protein sequence ID" value="MBA9042135.1"/>
    <property type="molecule type" value="Genomic_DNA"/>
</dbReference>
<feature type="active site" description="Charge relay system" evidence="10 11">
    <location>
        <position position="154"/>
    </location>
</feature>
<evidence type="ECO:0000256" key="9">
    <source>
        <dbReference type="PIRNR" id="PIRNR037875"/>
    </source>
</evidence>
<dbReference type="InterPro" id="IPR008357">
    <property type="entry name" value="Lanit_process"/>
</dbReference>
<dbReference type="InterPro" id="IPR036852">
    <property type="entry name" value="Peptidase_S8/S53_dom_sf"/>
</dbReference>
<dbReference type="Proteomes" id="UP000543174">
    <property type="component" value="Unassembled WGS sequence"/>
</dbReference>
<reference evidence="15" key="1">
    <citation type="submission" date="2020-08" db="EMBL/GenBank/DDBJ databases">
        <title>Functional genomics of gut bacteria from endangered species of beetles.</title>
        <authorList>
            <person name="Carlos-Shanley C."/>
        </authorList>
    </citation>
    <scope>NUCLEOTIDE SEQUENCE [LARGE SCALE GENOMIC DNA]</scope>
    <source>
        <strain evidence="15">S00060</strain>
    </source>
</reference>
<evidence type="ECO:0000256" key="10">
    <source>
        <dbReference type="PIRSR" id="PIRSR037875-50"/>
    </source>
</evidence>
<keyword evidence="6 9" id="KW-0378">Hydrolase</keyword>
<keyword evidence="16" id="KW-1185">Reference proteome</keyword>
<comment type="caution">
    <text evidence="15">The sequence shown here is derived from an EMBL/GenBank/DDBJ whole genome shotgun (WGS) entry which is preliminary data.</text>
</comment>
<dbReference type="CDD" id="cd07482">
    <property type="entry name" value="Peptidases_S8_Lantibiotic_specific_protease"/>
    <property type="match status" value="1"/>
</dbReference>
<evidence type="ECO:0000256" key="3">
    <source>
        <dbReference type="ARBA" id="ARBA00011073"/>
    </source>
</evidence>
<comment type="cofactor">
    <cofactor evidence="1">
        <name>Ca(2+)</name>
        <dbReference type="ChEBI" id="CHEBI:29108"/>
    </cofactor>
</comment>
<gene>
    <name evidence="15" type="ORF">HNP21_005268</name>
</gene>
<dbReference type="InterPro" id="IPR023827">
    <property type="entry name" value="Peptidase_S8_Asp-AS"/>
</dbReference>
<protein>
    <recommendedName>
        <fullName evidence="9">Leader peptide-processing serine protease</fullName>
        <ecNumber evidence="9">3.4.21.-</ecNumber>
    </recommendedName>
</protein>
<evidence type="ECO:0000256" key="12">
    <source>
        <dbReference type="RuleBase" id="RU003355"/>
    </source>
</evidence>
<keyword evidence="9" id="KW-0865">Zymogen</keyword>
<evidence type="ECO:0000256" key="7">
    <source>
        <dbReference type="ARBA" id="ARBA00022825"/>
    </source>
</evidence>
<evidence type="ECO:0000256" key="11">
    <source>
        <dbReference type="PROSITE-ProRule" id="PRU01240"/>
    </source>
</evidence>
<evidence type="ECO:0000256" key="8">
    <source>
        <dbReference type="ARBA" id="ARBA00022837"/>
    </source>
</evidence>
<dbReference type="InterPro" id="IPR022398">
    <property type="entry name" value="Peptidase_S8_His-AS"/>
</dbReference>
<dbReference type="GO" id="GO:0005576">
    <property type="term" value="C:extracellular region"/>
    <property type="evidence" value="ECO:0007669"/>
    <property type="project" value="UniProtKB-SubCell"/>
</dbReference>
<dbReference type="PROSITE" id="PS00138">
    <property type="entry name" value="SUBTILASE_SER"/>
    <property type="match status" value="1"/>
</dbReference>
<dbReference type="PANTHER" id="PTHR43806">
    <property type="entry name" value="PEPTIDASE S8"/>
    <property type="match status" value="1"/>
</dbReference>
<evidence type="ECO:0000313" key="15">
    <source>
        <dbReference type="EMBL" id="MBA9042135.1"/>
    </source>
</evidence>
<evidence type="ECO:0000256" key="2">
    <source>
        <dbReference type="ARBA" id="ARBA00004613"/>
    </source>
</evidence>
<dbReference type="RefSeq" id="WP_182527910.1">
    <property type="nucleotide sequence ID" value="NZ_JACJHT010000009.1"/>
</dbReference>
<dbReference type="PROSITE" id="PS00136">
    <property type="entry name" value="SUBTILASE_ASP"/>
    <property type="match status" value="1"/>
</dbReference>
<keyword evidence="8" id="KW-0106">Calcium</keyword>
<proteinExistence type="inferred from homology"/>
<organism evidence="15 16">
    <name type="scientific">Priestia aryabhattai</name>
    <name type="common">Bacillus aryabhattai</name>
    <dbReference type="NCBI Taxonomy" id="412384"/>
    <lineage>
        <taxon>Bacteria</taxon>
        <taxon>Bacillati</taxon>
        <taxon>Bacillota</taxon>
        <taxon>Bacilli</taxon>
        <taxon>Bacillales</taxon>
        <taxon>Bacillaceae</taxon>
        <taxon>Priestia</taxon>
    </lineage>
</organism>
<dbReference type="PANTHER" id="PTHR43806:SF11">
    <property type="entry name" value="CEREVISIN-RELATED"/>
    <property type="match status" value="1"/>
</dbReference>
<dbReference type="PIRSF" id="PIRSF037875">
    <property type="entry name" value="Peptidase_S8_lp"/>
    <property type="match status" value="1"/>
</dbReference>
<dbReference type="PROSITE" id="PS00137">
    <property type="entry name" value="SUBTILASE_HIS"/>
    <property type="match status" value="1"/>
</dbReference>
<feature type="active site" description="Charge relay system" evidence="10 11">
    <location>
        <position position="201"/>
    </location>
</feature>
<feature type="signal peptide" evidence="13">
    <location>
        <begin position="1"/>
        <end position="24"/>
    </location>
</feature>
<dbReference type="GO" id="GO:0006508">
    <property type="term" value="P:proteolysis"/>
    <property type="evidence" value="ECO:0007669"/>
    <property type="project" value="UniProtKB-KW"/>
</dbReference>
<accession>A0A7W3NFN3</accession>
<keyword evidence="7 9" id="KW-0720">Serine protease</keyword>
<dbReference type="Gene3D" id="3.40.50.200">
    <property type="entry name" value="Peptidase S8/S53 domain"/>
    <property type="match status" value="1"/>
</dbReference>
<evidence type="ECO:0000259" key="14">
    <source>
        <dbReference type="Pfam" id="PF00082"/>
    </source>
</evidence>
<comment type="pathway">
    <text evidence="9">Antibiotic biosynthesis.</text>
</comment>
<dbReference type="PROSITE" id="PS51892">
    <property type="entry name" value="SUBTILASE"/>
    <property type="match status" value="1"/>
</dbReference>
<evidence type="ECO:0000256" key="13">
    <source>
        <dbReference type="SAM" id="SignalP"/>
    </source>
</evidence>
<keyword evidence="5 9" id="KW-0645">Protease</keyword>
<feature type="chain" id="PRO_5031294326" description="Leader peptide-processing serine protease" evidence="13">
    <location>
        <begin position="25"/>
        <end position="473"/>
    </location>
</feature>
<dbReference type="InterPro" id="IPR023828">
    <property type="entry name" value="Peptidase_S8_Ser-AS"/>
</dbReference>
<dbReference type="InterPro" id="IPR050131">
    <property type="entry name" value="Peptidase_S8_subtilisin-like"/>
</dbReference>
<evidence type="ECO:0000256" key="5">
    <source>
        <dbReference type="ARBA" id="ARBA00022670"/>
    </source>
</evidence>
<dbReference type="InterPro" id="IPR015500">
    <property type="entry name" value="Peptidase_S8_subtilisin-rel"/>
</dbReference>
<dbReference type="Pfam" id="PF00082">
    <property type="entry name" value="Peptidase_S8"/>
    <property type="match status" value="1"/>
</dbReference>
<dbReference type="SUPFAM" id="SSF52743">
    <property type="entry name" value="Subtilisin-like"/>
    <property type="match status" value="1"/>
</dbReference>
<comment type="similarity">
    <text evidence="3 9 11 12">Belongs to the peptidase S8 family.</text>
</comment>